<reference evidence="1 2" key="1">
    <citation type="journal article" date="2013" name="Curr. Biol.">
        <title>The Genome of the Foraminiferan Reticulomyxa filosa.</title>
        <authorList>
            <person name="Glockner G."/>
            <person name="Hulsmann N."/>
            <person name="Schleicher M."/>
            <person name="Noegel A.A."/>
            <person name="Eichinger L."/>
            <person name="Gallinger C."/>
            <person name="Pawlowski J."/>
            <person name="Sierra R."/>
            <person name="Euteneuer U."/>
            <person name="Pillet L."/>
            <person name="Moustafa A."/>
            <person name="Platzer M."/>
            <person name="Groth M."/>
            <person name="Szafranski K."/>
            <person name="Schliwa M."/>
        </authorList>
    </citation>
    <scope>NUCLEOTIDE SEQUENCE [LARGE SCALE GENOMIC DNA]</scope>
</reference>
<accession>X6MLL6</accession>
<dbReference type="EMBL" id="ASPP01020087">
    <property type="protein sequence ID" value="ETO14342.1"/>
    <property type="molecule type" value="Genomic_DNA"/>
</dbReference>
<name>X6MLL6_RETFI</name>
<comment type="caution">
    <text evidence="1">The sequence shown here is derived from an EMBL/GenBank/DDBJ whole genome shotgun (WGS) entry which is preliminary data.</text>
</comment>
<sequence>MEKTLPFADKKGKFGVWNKNSKKPIRNYSFVEVSGEESTYSLKDIEHEEHEIVSAERKEKIADFISNHPESIGNANQSQQKHVLVILRRDLRIQGQELNQLINDYPQLLTISPRQFVLALDNWKRQGIRDLKSHLLERVTDLLLYCGPNSELGNVRRDFDHIILNYEQMAQRNKLKQSQSNDKAKQLEATQ</sequence>
<keyword evidence="2" id="KW-1185">Reference proteome</keyword>
<evidence type="ECO:0000313" key="1">
    <source>
        <dbReference type="EMBL" id="ETO14342.1"/>
    </source>
</evidence>
<evidence type="ECO:0000313" key="2">
    <source>
        <dbReference type="Proteomes" id="UP000023152"/>
    </source>
</evidence>
<organism evidence="1 2">
    <name type="scientific">Reticulomyxa filosa</name>
    <dbReference type="NCBI Taxonomy" id="46433"/>
    <lineage>
        <taxon>Eukaryota</taxon>
        <taxon>Sar</taxon>
        <taxon>Rhizaria</taxon>
        <taxon>Retaria</taxon>
        <taxon>Foraminifera</taxon>
        <taxon>Monothalamids</taxon>
        <taxon>Reticulomyxidae</taxon>
        <taxon>Reticulomyxa</taxon>
    </lineage>
</organism>
<dbReference type="AlphaFoldDB" id="X6MLL6"/>
<dbReference type="Proteomes" id="UP000023152">
    <property type="component" value="Unassembled WGS sequence"/>
</dbReference>
<proteinExistence type="predicted"/>
<protein>
    <submittedName>
        <fullName evidence="1">Uncharacterized protein</fullName>
    </submittedName>
</protein>
<gene>
    <name evidence="1" type="ORF">RFI_23026</name>
</gene>